<evidence type="ECO:0000256" key="3">
    <source>
        <dbReference type="ARBA" id="ARBA00022670"/>
    </source>
</evidence>
<feature type="compositionally biased region" description="Low complexity" evidence="6">
    <location>
        <begin position="109"/>
        <end position="123"/>
    </location>
</feature>
<sequence>MCVPFTGTEAWTRSLGYKIVDEWRPWLIEDQVVGFTQGYANHLRFLTVKGSGHTVPEYKPAEALNVCWNWDNNKDILEWKNDYENGIQERGKNGNEAGNNNGNEEGGNNDDTTNSIESNSSSSESHEDESPNMVEGRVRRAPSYLEDYETSEGLSDEDNLNAMMIITEDDPLSFEEARKSNK</sequence>
<keyword evidence="5" id="KW-0325">Glycoprotein</keyword>
<dbReference type="EMBL" id="JAMSHJ010000003">
    <property type="protein sequence ID" value="KAI5430304.1"/>
    <property type="molecule type" value="Genomic_DNA"/>
</dbReference>
<feature type="region of interest" description="Disordered" evidence="6">
    <location>
        <begin position="88"/>
        <end position="160"/>
    </location>
</feature>
<dbReference type="Gene3D" id="3.40.50.11320">
    <property type="match status" value="1"/>
</dbReference>
<comment type="similarity">
    <text evidence="1">Belongs to the peptidase S10 family.</text>
</comment>
<gene>
    <name evidence="7" type="ORF">KIW84_034767</name>
</gene>
<comment type="caution">
    <text evidence="7">The sequence shown here is derived from an EMBL/GenBank/DDBJ whole genome shotgun (WGS) entry which is preliminary data.</text>
</comment>
<dbReference type="AlphaFoldDB" id="A0A9D4Y089"/>
<dbReference type="Proteomes" id="UP001058974">
    <property type="component" value="Chromosome 3"/>
</dbReference>
<evidence type="ECO:0000256" key="5">
    <source>
        <dbReference type="ARBA" id="ARBA00023180"/>
    </source>
</evidence>
<keyword evidence="8" id="KW-1185">Reference proteome</keyword>
<evidence type="ECO:0000256" key="6">
    <source>
        <dbReference type="SAM" id="MobiDB-lite"/>
    </source>
</evidence>
<accession>A0A9D4Y089</accession>
<keyword evidence="3" id="KW-0645">Protease</keyword>
<keyword evidence="2" id="KW-0121">Carboxypeptidase</keyword>
<evidence type="ECO:0000256" key="4">
    <source>
        <dbReference type="ARBA" id="ARBA00022801"/>
    </source>
</evidence>
<dbReference type="InterPro" id="IPR033124">
    <property type="entry name" value="Ser_caboxypep_his_AS"/>
</dbReference>
<evidence type="ECO:0008006" key="9">
    <source>
        <dbReference type="Google" id="ProtNLM"/>
    </source>
</evidence>
<evidence type="ECO:0000256" key="2">
    <source>
        <dbReference type="ARBA" id="ARBA00022645"/>
    </source>
</evidence>
<proteinExistence type="inferred from homology"/>
<name>A0A9D4Y089_PEA</name>
<dbReference type="Pfam" id="PF00450">
    <property type="entry name" value="Peptidase_S10"/>
    <property type="match status" value="1"/>
</dbReference>
<dbReference type="InterPro" id="IPR001563">
    <property type="entry name" value="Peptidase_S10"/>
</dbReference>
<organism evidence="7 8">
    <name type="scientific">Pisum sativum</name>
    <name type="common">Garden pea</name>
    <name type="synonym">Lathyrus oleraceus</name>
    <dbReference type="NCBI Taxonomy" id="3888"/>
    <lineage>
        <taxon>Eukaryota</taxon>
        <taxon>Viridiplantae</taxon>
        <taxon>Streptophyta</taxon>
        <taxon>Embryophyta</taxon>
        <taxon>Tracheophyta</taxon>
        <taxon>Spermatophyta</taxon>
        <taxon>Magnoliopsida</taxon>
        <taxon>eudicotyledons</taxon>
        <taxon>Gunneridae</taxon>
        <taxon>Pentapetalae</taxon>
        <taxon>rosids</taxon>
        <taxon>fabids</taxon>
        <taxon>Fabales</taxon>
        <taxon>Fabaceae</taxon>
        <taxon>Papilionoideae</taxon>
        <taxon>50 kb inversion clade</taxon>
        <taxon>NPAAA clade</taxon>
        <taxon>Hologalegina</taxon>
        <taxon>IRL clade</taxon>
        <taxon>Fabeae</taxon>
        <taxon>Lathyrus</taxon>
    </lineage>
</organism>
<dbReference type="Gramene" id="Psat03G0476700-T1">
    <property type="protein sequence ID" value="KAI5430304.1"/>
    <property type="gene ID" value="KIW84_034767"/>
</dbReference>
<keyword evidence="4" id="KW-0378">Hydrolase</keyword>
<feature type="compositionally biased region" description="Low complexity" evidence="6">
    <location>
        <begin position="94"/>
        <end position="103"/>
    </location>
</feature>
<reference evidence="7 8" key="1">
    <citation type="journal article" date="2022" name="Nat. Genet.">
        <title>Improved pea reference genome and pan-genome highlight genomic features and evolutionary characteristics.</title>
        <authorList>
            <person name="Yang T."/>
            <person name="Liu R."/>
            <person name="Luo Y."/>
            <person name="Hu S."/>
            <person name="Wang D."/>
            <person name="Wang C."/>
            <person name="Pandey M.K."/>
            <person name="Ge S."/>
            <person name="Xu Q."/>
            <person name="Li N."/>
            <person name="Li G."/>
            <person name="Huang Y."/>
            <person name="Saxena R.K."/>
            <person name="Ji Y."/>
            <person name="Li M."/>
            <person name="Yan X."/>
            <person name="He Y."/>
            <person name="Liu Y."/>
            <person name="Wang X."/>
            <person name="Xiang C."/>
            <person name="Varshney R.K."/>
            <person name="Ding H."/>
            <person name="Gao S."/>
            <person name="Zong X."/>
        </authorList>
    </citation>
    <scope>NUCLEOTIDE SEQUENCE [LARGE SCALE GENOMIC DNA]</scope>
    <source>
        <strain evidence="7 8">cv. Zhongwan 6</strain>
    </source>
</reference>
<feature type="compositionally biased region" description="Acidic residues" evidence="6">
    <location>
        <begin position="146"/>
        <end position="159"/>
    </location>
</feature>
<dbReference type="GO" id="GO:0006508">
    <property type="term" value="P:proteolysis"/>
    <property type="evidence" value="ECO:0007669"/>
    <property type="project" value="UniProtKB-KW"/>
</dbReference>
<evidence type="ECO:0000313" key="8">
    <source>
        <dbReference type="Proteomes" id="UP001058974"/>
    </source>
</evidence>
<protein>
    <recommendedName>
        <fullName evidence="9">Serine carboxypeptidase</fullName>
    </recommendedName>
</protein>
<evidence type="ECO:0000313" key="7">
    <source>
        <dbReference type="EMBL" id="KAI5430304.1"/>
    </source>
</evidence>
<dbReference type="GO" id="GO:0004185">
    <property type="term" value="F:serine-type carboxypeptidase activity"/>
    <property type="evidence" value="ECO:0007669"/>
    <property type="project" value="InterPro"/>
</dbReference>
<dbReference type="PROSITE" id="PS00560">
    <property type="entry name" value="CARBOXYPEPT_SER_HIS"/>
    <property type="match status" value="1"/>
</dbReference>
<dbReference type="SUPFAM" id="SSF53474">
    <property type="entry name" value="alpha/beta-Hydrolases"/>
    <property type="match status" value="1"/>
</dbReference>
<dbReference type="InterPro" id="IPR029058">
    <property type="entry name" value="AB_hydrolase_fold"/>
</dbReference>
<evidence type="ECO:0000256" key="1">
    <source>
        <dbReference type="ARBA" id="ARBA00009431"/>
    </source>
</evidence>